<dbReference type="InterPro" id="IPR007527">
    <property type="entry name" value="Znf_SWIM"/>
</dbReference>
<evidence type="ECO:0000313" key="7">
    <source>
        <dbReference type="EMBL" id="RHN73282.1"/>
    </source>
</evidence>
<dbReference type="Gramene" id="rna9080">
    <property type="protein sequence ID" value="RHN73282.1"/>
    <property type="gene ID" value="gene9080"/>
</dbReference>
<feature type="compositionally biased region" description="Polar residues" evidence="5">
    <location>
        <begin position="675"/>
        <end position="688"/>
    </location>
</feature>
<evidence type="ECO:0000256" key="1">
    <source>
        <dbReference type="ARBA" id="ARBA00022723"/>
    </source>
</evidence>
<keyword evidence="1" id="KW-0479">Metal-binding</keyword>
<sequence length="730" mass="85124">MSFGSEKEITEYYKNYAERVGFGVKKISSKKGDEGKMYFTLACSRARKYVSRPKNMLEPNPITQTQCKARLNACISLDGTTKIKSVFFEHNHDLSPGKARYFRSNKNIGAQMKRRLELNDQAGINVSRNFRSFVVEADGYENLTFGEKDCRNYIDKVRRLRLGTGDAEAIQNYFVRMQKQNSQFYYVMDVDDESRLQNVFWADARCRVAYEYFGEVITFDTTYLTNKYDMPFAPFVGVNHHGQSMLLGCALLSNEDTETFTWLFKTWLECMHGSSPNAIITDQDRAMKNAIEIVFPKARHRWCLWHLMKKIPEKFGSHSDYESIKTLLHDIVYDSFTKSDFMTRWENMIECYKLQDNEWLKGLFVERHRWVPAYVRDTFWAGMSTTQRSESMNSFFDGYVSSKTTLKQFVEQYDNALKDKIEKENIADFRSFNTVISCISHFGFEFQFQKAFTNAKFQEFQLEIASMMYCHACFNRLEGLDSIFYVTESKKVYDTMKDIVLMVFFNEKDFVLKCTCCLFEFKGILCRHILCVLKLIGKTDFVPSNYILARWRKDIKRRYTLIKCGFDNLAGKTELQRVGKACDAFYEFASTRINSDDDLVKVMKLIQNMKIELPCNETSPRIVEEDCSTQNQATILDPKLARSKGRPPSKRKTSIVDQIVKKKLAQKKTKKRNQSSKNIQVQEEGQCTSRGQEIEDEVFYISQLGDRIGTQESIQVNKAYTKYFSVNISM</sequence>
<dbReference type="PANTHER" id="PTHR47718:SF13">
    <property type="entry name" value="OS09G0290500 PROTEIN"/>
    <property type="match status" value="1"/>
</dbReference>
<dbReference type="PANTHER" id="PTHR47718">
    <property type="entry name" value="OS01G0519700 PROTEIN"/>
    <property type="match status" value="1"/>
</dbReference>
<feature type="domain" description="SWIM-type" evidence="6">
    <location>
        <begin position="499"/>
        <end position="537"/>
    </location>
</feature>
<proteinExistence type="predicted"/>
<dbReference type="SMART" id="SM00575">
    <property type="entry name" value="ZnF_PMZ"/>
    <property type="match status" value="1"/>
</dbReference>
<comment type="caution">
    <text evidence="7">The sequence shown here is derived from an EMBL/GenBank/DDBJ whole genome shotgun (WGS) entry which is preliminary data.</text>
</comment>
<evidence type="ECO:0000256" key="4">
    <source>
        <dbReference type="PROSITE-ProRule" id="PRU00325"/>
    </source>
</evidence>
<accession>A0A396J7J0</accession>
<dbReference type="Pfam" id="PF10551">
    <property type="entry name" value="MULE"/>
    <property type="match status" value="1"/>
</dbReference>
<gene>
    <name evidence="7" type="ORF">MtrunA17_Chr2g0296781</name>
</gene>
<evidence type="ECO:0000256" key="5">
    <source>
        <dbReference type="SAM" id="MobiDB-lite"/>
    </source>
</evidence>
<dbReference type="GO" id="GO:0008270">
    <property type="term" value="F:zinc ion binding"/>
    <property type="evidence" value="ECO:0007669"/>
    <property type="project" value="UniProtKB-KW"/>
</dbReference>
<protein>
    <submittedName>
        <fullName evidence="7">Putative transcription factor FAR family</fullName>
    </submittedName>
</protein>
<dbReference type="AlphaFoldDB" id="A0A396J7J0"/>
<keyword evidence="3" id="KW-0862">Zinc</keyword>
<dbReference type="PROSITE" id="PS50966">
    <property type="entry name" value="ZF_SWIM"/>
    <property type="match status" value="1"/>
</dbReference>
<dbReference type="Proteomes" id="UP000265566">
    <property type="component" value="Chromosome 2"/>
</dbReference>
<reference evidence="7" key="1">
    <citation type="journal article" date="2018" name="Nat. Plants">
        <title>Whole-genome landscape of Medicago truncatula symbiotic genes.</title>
        <authorList>
            <person name="Pecrix Y."/>
            <person name="Gamas P."/>
            <person name="Carrere S."/>
        </authorList>
    </citation>
    <scope>NUCLEOTIDE SEQUENCE</scope>
    <source>
        <tissue evidence="7">Leaves</tissue>
    </source>
</reference>
<dbReference type="InterPro" id="IPR006564">
    <property type="entry name" value="Znf_PMZ"/>
</dbReference>
<evidence type="ECO:0000259" key="6">
    <source>
        <dbReference type="PROSITE" id="PS50966"/>
    </source>
</evidence>
<feature type="region of interest" description="Disordered" evidence="5">
    <location>
        <begin position="666"/>
        <end position="688"/>
    </location>
</feature>
<name>A0A396J7J0_MEDTR</name>
<keyword evidence="2 4" id="KW-0863">Zinc-finger</keyword>
<dbReference type="Pfam" id="PF04434">
    <property type="entry name" value="SWIM"/>
    <property type="match status" value="1"/>
</dbReference>
<dbReference type="InterPro" id="IPR018289">
    <property type="entry name" value="MULE_transposase_dom"/>
</dbReference>
<evidence type="ECO:0000256" key="2">
    <source>
        <dbReference type="ARBA" id="ARBA00022771"/>
    </source>
</evidence>
<dbReference type="InterPro" id="IPR004330">
    <property type="entry name" value="FAR1_DNA_bnd_dom"/>
</dbReference>
<organism evidence="7">
    <name type="scientific">Medicago truncatula</name>
    <name type="common">Barrel medic</name>
    <name type="synonym">Medicago tribuloides</name>
    <dbReference type="NCBI Taxonomy" id="3880"/>
    <lineage>
        <taxon>Eukaryota</taxon>
        <taxon>Viridiplantae</taxon>
        <taxon>Streptophyta</taxon>
        <taxon>Embryophyta</taxon>
        <taxon>Tracheophyta</taxon>
        <taxon>Spermatophyta</taxon>
        <taxon>Magnoliopsida</taxon>
        <taxon>eudicotyledons</taxon>
        <taxon>Gunneridae</taxon>
        <taxon>Pentapetalae</taxon>
        <taxon>rosids</taxon>
        <taxon>fabids</taxon>
        <taxon>Fabales</taxon>
        <taxon>Fabaceae</taxon>
        <taxon>Papilionoideae</taxon>
        <taxon>50 kb inversion clade</taxon>
        <taxon>NPAAA clade</taxon>
        <taxon>Hologalegina</taxon>
        <taxon>IRL clade</taxon>
        <taxon>Trifolieae</taxon>
        <taxon>Medicago</taxon>
    </lineage>
</organism>
<dbReference type="EMBL" id="PSQE01000002">
    <property type="protein sequence ID" value="RHN73282.1"/>
    <property type="molecule type" value="Genomic_DNA"/>
</dbReference>
<dbReference type="Pfam" id="PF03101">
    <property type="entry name" value="FAR1"/>
    <property type="match status" value="1"/>
</dbReference>
<evidence type="ECO:0000256" key="3">
    <source>
        <dbReference type="ARBA" id="ARBA00022833"/>
    </source>
</evidence>